<dbReference type="PROSITE" id="PS50020">
    <property type="entry name" value="WW_DOMAIN_2"/>
    <property type="match status" value="1"/>
</dbReference>
<dbReference type="GO" id="GO:0005634">
    <property type="term" value="C:nucleus"/>
    <property type="evidence" value="ECO:0007669"/>
    <property type="project" value="TreeGrafter"/>
</dbReference>
<evidence type="ECO:0000256" key="4">
    <source>
        <dbReference type="PROSITE-ProRule" id="PRU00278"/>
    </source>
</evidence>
<dbReference type="CDD" id="cd00201">
    <property type="entry name" value="WW"/>
    <property type="match status" value="1"/>
</dbReference>
<dbReference type="Proteomes" id="UP001161017">
    <property type="component" value="Unassembled WGS sequence"/>
</dbReference>
<protein>
    <recommendedName>
        <fullName evidence="5">Peptidyl-prolyl cis-trans isomerase</fullName>
        <ecNumber evidence="5">5.2.1.8</ecNumber>
    </recommendedName>
</protein>
<dbReference type="FunFam" id="3.10.50.40:FF:000026">
    <property type="entry name" value="Peptidyl-prolyl cis-trans isomerase"/>
    <property type="match status" value="1"/>
</dbReference>
<name>A0AA43TV19_9LECA</name>
<evidence type="ECO:0000313" key="10">
    <source>
        <dbReference type="Proteomes" id="UP001161017"/>
    </source>
</evidence>
<evidence type="ECO:0000256" key="3">
    <source>
        <dbReference type="ARBA" id="ARBA00023235"/>
    </source>
</evidence>
<dbReference type="PANTHER" id="PTHR10657:SF4">
    <property type="entry name" value="PEPTIDYL-PROLYL CIS-TRANS ISOMERASE-RELATED"/>
    <property type="match status" value="1"/>
</dbReference>
<proteinExistence type="predicted"/>
<dbReference type="InterPro" id="IPR036020">
    <property type="entry name" value="WW_dom_sf"/>
</dbReference>
<evidence type="ECO:0000259" key="8">
    <source>
        <dbReference type="PROSITE" id="PS50198"/>
    </source>
</evidence>
<sequence length="191" mass="20751">MATGLPPSWEVRHSNSKNLPYYFNTANKESRWEPPTGTDAALLKAYMATHHSSSALPPLSAAAASSSTTNRSSSSKQQTDSGEKIRAAHLLVKHAGSRRPSSWKEENITRTKGEALEMLRGYERRIKEGGESLGELAKSESDCSSARKKGDLGFFGRGDMQKEFEEAAFALKPGEITGPVDTASGVHLIER</sequence>
<dbReference type="PROSITE" id="PS50198">
    <property type="entry name" value="PPIC_PPIASE_2"/>
    <property type="match status" value="1"/>
</dbReference>
<feature type="domain" description="WW" evidence="7">
    <location>
        <begin position="3"/>
        <end position="37"/>
    </location>
</feature>
<comment type="catalytic activity">
    <reaction evidence="1 5">
        <text>[protein]-peptidylproline (omega=180) = [protein]-peptidylproline (omega=0)</text>
        <dbReference type="Rhea" id="RHEA:16237"/>
        <dbReference type="Rhea" id="RHEA-COMP:10747"/>
        <dbReference type="Rhea" id="RHEA-COMP:10748"/>
        <dbReference type="ChEBI" id="CHEBI:83833"/>
        <dbReference type="ChEBI" id="CHEBI:83834"/>
        <dbReference type="EC" id="5.2.1.8"/>
    </reaction>
</comment>
<comment type="caution">
    <text evidence="9">The sequence shown here is derived from an EMBL/GenBank/DDBJ whole genome shotgun (WGS) entry which is preliminary data.</text>
</comment>
<evidence type="ECO:0000259" key="7">
    <source>
        <dbReference type="PROSITE" id="PS50020"/>
    </source>
</evidence>
<gene>
    <name evidence="9" type="primary">pin1</name>
    <name evidence="9" type="ORF">OHK93_008156</name>
</gene>
<dbReference type="GO" id="GO:0003755">
    <property type="term" value="F:peptidyl-prolyl cis-trans isomerase activity"/>
    <property type="evidence" value="ECO:0007669"/>
    <property type="project" value="UniProtKB-UniRule"/>
</dbReference>
<dbReference type="InterPro" id="IPR046357">
    <property type="entry name" value="PPIase_dom_sf"/>
</dbReference>
<dbReference type="EC" id="5.2.1.8" evidence="5"/>
<dbReference type="PANTHER" id="PTHR10657">
    <property type="entry name" value="PEPTIDYL-PROLYL CIS-TRANS ISOMERASE"/>
    <property type="match status" value="1"/>
</dbReference>
<dbReference type="AlphaFoldDB" id="A0AA43TV19"/>
<evidence type="ECO:0000256" key="1">
    <source>
        <dbReference type="ARBA" id="ARBA00000971"/>
    </source>
</evidence>
<dbReference type="Gene3D" id="3.10.50.40">
    <property type="match status" value="1"/>
</dbReference>
<dbReference type="SUPFAM" id="SSF54534">
    <property type="entry name" value="FKBP-like"/>
    <property type="match status" value="1"/>
</dbReference>
<dbReference type="Pfam" id="PF00639">
    <property type="entry name" value="Rotamase"/>
    <property type="match status" value="1"/>
</dbReference>
<accession>A0AA43TV19</accession>
<feature type="domain" description="PpiC" evidence="8">
    <location>
        <begin position="82"/>
        <end position="191"/>
    </location>
</feature>
<keyword evidence="2 4" id="KW-0697">Rotamase</keyword>
<dbReference type="GO" id="GO:0060261">
    <property type="term" value="P:positive regulation of transcription initiation by RNA polymerase II"/>
    <property type="evidence" value="ECO:0007669"/>
    <property type="project" value="UniProtKB-ARBA"/>
</dbReference>
<feature type="region of interest" description="Disordered" evidence="6">
    <location>
        <begin position="53"/>
        <end position="83"/>
    </location>
</feature>
<dbReference type="GO" id="GO:0005829">
    <property type="term" value="C:cytosol"/>
    <property type="evidence" value="ECO:0007669"/>
    <property type="project" value="TreeGrafter"/>
</dbReference>
<dbReference type="Gene3D" id="2.20.70.10">
    <property type="match status" value="1"/>
</dbReference>
<reference evidence="9" key="1">
    <citation type="journal article" date="2023" name="Genome Biol. Evol.">
        <title>First Whole Genome Sequence and Flow Cytometry Genome Size Data for the Lichen-Forming Fungus Ramalina farinacea (Ascomycota).</title>
        <authorList>
            <person name="Llewellyn T."/>
            <person name="Mian S."/>
            <person name="Hill R."/>
            <person name="Leitch I.J."/>
            <person name="Gaya E."/>
        </authorList>
    </citation>
    <scope>NUCLEOTIDE SEQUENCE</scope>
    <source>
        <strain evidence="9">LIQ254RAFAR</strain>
    </source>
</reference>
<keyword evidence="3 4" id="KW-0413">Isomerase</keyword>
<evidence type="ECO:0000256" key="2">
    <source>
        <dbReference type="ARBA" id="ARBA00023110"/>
    </source>
</evidence>
<evidence type="ECO:0000313" key="9">
    <source>
        <dbReference type="EMBL" id="MDI1488879.1"/>
    </source>
</evidence>
<dbReference type="FunFam" id="2.20.70.10:FF:000066">
    <property type="entry name" value="Peptidyl-prolyl cis-trans isomerase"/>
    <property type="match status" value="1"/>
</dbReference>
<dbReference type="InterPro" id="IPR051370">
    <property type="entry name" value="PPIase_Pin1"/>
</dbReference>
<dbReference type="Pfam" id="PF00397">
    <property type="entry name" value="WW"/>
    <property type="match status" value="1"/>
</dbReference>
<dbReference type="EMBL" id="JAPUFD010000008">
    <property type="protein sequence ID" value="MDI1488879.1"/>
    <property type="molecule type" value="Genomic_DNA"/>
</dbReference>
<dbReference type="SMART" id="SM00456">
    <property type="entry name" value="WW"/>
    <property type="match status" value="1"/>
</dbReference>
<feature type="compositionally biased region" description="Low complexity" evidence="6">
    <location>
        <begin position="53"/>
        <end position="75"/>
    </location>
</feature>
<dbReference type="InterPro" id="IPR000297">
    <property type="entry name" value="PPIase_PpiC"/>
</dbReference>
<keyword evidence="10" id="KW-1185">Reference proteome</keyword>
<evidence type="ECO:0000256" key="5">
    <source>
        <dbReference type="RuleBase" id="RU363014"/>
    </source>
</evidence>
<evidence type="ECO:0000256" key="6">
    <source>
        <dbReference type="SAM" id="MobiDB-lite"/>
    </source>
</evidence>
<dbReference type="PROSITE" id="PS01159">
    <property type="entry name" value="WW_DOMAIN_1"/>
    <property type="match status" value="1"/>
</dbReference>
<organism evidence="9 10">
    <name type="scientific">Ramalina farinacea</name>
    <dbReference type="NCBI Taxonomy" id="258253"/>
    <lineage>
        <taxon>Eukaryota</taxon>
        <taxon>Fungi</taxon>
        <taxon>Dikarya</taxon>
        <taxon>Ascomycota</taxon>
        <taxon>Pezizomycotina</taxon>
        <taxon>Lecanoromycetes</taxon>
        <taxon>OSLEUM clade</taxon>
        <taxon>Lecanoromycetidae</taxon>
        <taxon>Lecanorales</taxon>
        <taxon>Lecanorineae</taxon>
        <taxon>Ramalinaceae</taxon>
        <taxon>Ramalina</taxon>
    </lineage>
</organism>
<dbReference type="SUPFAM" id="SSF51045">
    <property type="entry name" value="WW domain"/>
    <property type="match status" value="1"/>
</dbReference>
<dbReference type="InterPro" id="IPR001202">
    <property type="entry name" value="WW_dom"/>
</dbReference>